<evidence type="ECO:0000313" key="3">
    <source>
        <dbReference type="EMBL" id="BAJ49463.1"/>
    </source>
</evidence>
<dbReference type="GO" id="GO:0003700">
    <property type="term" value="F:DNA-binding transcription factor activity"/>
    <property type="evidence" value="ECO:0007669"/>
    <property type="project" value="InterPro"/>
</dbReference>
<name>E6NAV7_CALS0</name>
<dbReference type="InterPro" id="IPR036388">
    <property type="entry name" value="WH-like_DNA-bd_sf"/>
</dbReference>
<dbReference type="Gene3D" id="1.10.10.10">
    <property type="entry name" value="Winged helix-like DNA-binding domain superfamily/Winged helix DNA-binding domain"/>
    <property type="match status" value="1"/>
</dbReference>
<dbReference type="SMART" id="SM00418">
    <property type="entry name" value="HTH_ARSR"/>
    <property type="match status" value="1"/>
</dbReference>
<dbReference type="InterPro" id="IPR036390">
    <property type="entry name" value="WH_DNA-bd_sf"/>
</dbReference>
<evidence type="ECO:0000256" key="1">
    <source>
        <dbReference type="SAM" id="Phobius"/>
    </source>
</evidence>
<dbReference type="SUPFAM" id="SSF46785">
    <property type="entry name" value="Winged helix' DNA-binding domain"/>
    <property type="match status" value="1"/>
</dbReference>
<protein>
    <submittedName>
        <fullName evidence="3">Transcriptional regulator</fullName>
    </submittedName>
</protein>
<keyword evidence="1" id="KW-1133">Transmembrane helix</keyword>
<feature type="domain" description="HTH arsR-type" evidence="2">
    <location>
        <begin position="25"/>
        <end position="108"/>
    </location>
</feature>
<evidence type="ECO:0000259" key="2">
    <source>
        <dbReference type="SMART" id="SM00418"/>
    </source>
</evidence>
<dbReference type="AlphaFoldDB" id="E6NAV7"/>
<dbReference type="InterPro" id="IPR001845">
    <property type="entry name" value="HTH_ArsR_DNA-bd_dom"/>
</dbReference>
<keyword evidence="1" id="KW-0812">Transmembrane</keyword>
<feature type="transmembrane region" description="Helical" evidence="1">
    <location>
        <begin position="130"/>
        <end position="157"/>
    </location>
</feature>
<sequence length="186" mass="20827">MKVNLSKNSDELIKVFSADDERIKIIAEELSNELSRRILNLLSDGEISLSQIASQLDINIQTADYHVQRMVRSGLARITRVERGAKGNEVKFYTAVNAAVVILPVTTEEKRRRLLQLIRKKAFKALVKHLLYAVAAFMITSITMYMSMASIIIAPQLPPSISPFIKQNLELYASILIGGVVSLVVW</sequence>
<gene>
    <name evidence="3" type="ORF">HGMM_F15C04C12</name>
</gene>
<keyword evidence="1" id="KW-0472">Membrane</keyword>
<dbReference type="Pfam" id="PF12840">
    <property type="entry name" value="HTH_20"/>
    <property type="match status" value="1"/>
</dbReference>
<feature type="transmembrane region" description="Helical" evidence="1">
    <location>
        <begin position="169"/>
        <end position="185"/>
    </location>
</feature>
<reference evidence="3" key="2">
    <citation type="journal article" date="2011" name="Nucleic Acids Res.">
        <title>Insights into the evolution of Archaea and eukaryotic protein modifier systems revealed by the genome of a novel archaeal group.</title>
        <authorList>
            <person name="Nunoura T."/>
            <person name="Takaki Y."/>
            <person name="Kakuta J."/>
            <person name="Nishi S."/>
            <person name="Sugahara J."/>
            <person name="Kazama H."/>
            <person name="Chee G."/>
            <person name="Hattori M."/>
            <person name="Kanai A."/>
            <person name="Atomi H."/>
            <person name="Takai K."/>
            <person name="Takami H."/>
        </authorList>
    </citation>
    <scope>NUCLEOTIDE SEQUENCE</scope>
</reference>
<dbReference type="InterPro" id="IPR011991">
    <property type="entry name" value="ArsR-like_HTH"/>
</dbReference>
<proteinExistence type="predicted"/>
<organism evidence="3">
    <name type="scientific">Caldiarchaeum subterraneum</name>
    <dbReference type="NCBI Taxonomy" id="311458"/>
    <lineage>
        <taxon>Archaea</taxon>
        <taxon>Nitrososphaerota</taxon>
        <taxon>Candidatus Caldarchaeales</taxon>
        <taxon>Candidatus Caldarchaeaceae</taxon>
        <taxon>Candidatus Caldarchaeum</taxon>
    </lineage>
</organism>
<dbReference type="CDD" id="cd00090">
    <property type="entry name" value="HTH_ARSR"/>
    <property type="match status" value="1"/>
</dbReference>
<reference evidence="3" key="1">
    <citation type="journal article" date="2005" name="Environ. Microbiol.">
        <title>Genetic and functional properties of uncultivated thermophilic crenarchaeotes from a subsurface gold mine as revealed by analysis of genome fragments.</title>
        <authorList>
            <person name="Nunoura T."/>
            <person name="Hirayama H."/>
            <person name="Takami H."/>
            <person name="Oida H."/>
            <person name="Nishi S."/>
            <person name="Shimamura S."/>
            <person name="Suzuki Y."/>
            <person name="Inagaki F."/>
            <person name="Takai K."/>
            <person name="Nealson K.H."/>
            <person name="Horikoshi K."/>
        </authorList>
    </citation>
    <scope>NUCLEOTIDE SEQUENCE</scope>
</reference>
<accession>E6NAV7</accession>
<dbReference type="EMBL" id="AP011894">
    <property type="protein sequence ID" value="BAJ49463.1"/>
    <property type="molecule type" value="Genomic_DNA"/>
</dbReference>